<dbReference type="AlphaFoldDB" id="A0A0S7Y6A2"/>
<dbReference type="Gene3D" id="1.10.220.30">
    <property type="match status" value="1"/>
</dbReference>
<dbReference type="Pfam" id="PF14842">
    <property type="entry name" value="FliG_N"/>
    <property type="match status" value="1"/>
</dbReference>
<dbReference type="InterPro" id="IPR011002">
    <property type="entry name" value="FliG_a-hlx"/>
</dbReference>
<feature type="domain" description="Flagellar motor switch protein FliG N-terminal" evidence="1">
    <location>
        <begin position="3"/>
        <end position="59"/>
    </location>
</feature>
<name>A0A0S7Y6A2_UNCSA</name>
<protein>
    <recommendedName>
        <fullName evidence="1">Flagellar motor switch protein FliG N-terminal domain-containing protein</fullName>
    </recommendedName>
</protein>
<dbReference type="Proteomes" id="UP000051861">
    <property type="component" value="Unassembled WGS sequence"/>
</dbReference>
<gene>
    <name evidence="2" type="ORF">AMJ44_02430</name>
</gene>
<evidence type="ECO:0000313" key="2">
    <source>
        <dbReference type="EMBL" id="KPJ69785.1"/>
    </source>
</evidence>
<dbReference type="InterPro" id="IPR028263">
    <property type="entry name" value="FliG_N"/>
</dbReference>
<organism evidence="2 3">
    <name type="scientific">candidate division WOR-1 bacterium DG_54_3</name>
    <dbReference type="NCBI Taxonomy" id="1703775"/>
    <lineage>
        <taxon>Bacteria</taxon>
        <taxon>Bacillati</taxon>
        <taxon>Saganbacteria</taxon>
    </lineage>
</organism>
<reference evidence="2 3" key="1">
    <citation type="journal article" date="2015" name="Microbiome">
        <title>Genomic resolution of linkages in carbon, nitrogen, and sulfur cycling among widespread estuary sediment bacteria.</title>
        <authorList>
            <person name="Baker B.J."/>
            <person name="Lazar C.S."/>
            <person name="Teske A.P."/>
            <person name="Dick G.J."/>
        </authorList>
    </citation>
    <scope>NUCLEOTIDE SEQUENCE [LARGE SCALE GENOMIC DNA]</scope>
    <source>
        <strain evidence="2">DG_54_3</strain>
    </source>
</reference>
<accession>A0A0S7Y6A2</accession>
<proteinExistence type="predicted"/>
<sequence length="156" mass="17394">MPLTGREKATIFLSILGAETSARVLRYLPDELADLIAAGINHLPSPSPEALSEVMDEFQGFLALPKARAAPPRIEKGPKPPSPPKKSYAILVYERPQTIAYLISLMSEEQREEALHSLPREKAIVEELLLGLKKNPLSPKLEARLREQYGEKIFLK</sequence>
<comment type="caution">
    <text evidence="2">The sequence shown here is derived from an EMBL/GenBank/DDBJ whole genome shotgun (WGS) entry which is preliminary data.</text>
</comment>
<evidence type="ECO:0000259" key="1">
    <source>
        <dbReference type="Pfam" id="PF14842"/>
    </source>
</evidence>
<dbReference type="EMBL" id="LIZX01000014">
    <property type="protein sequence ID" value="KPJ69785.1"/>
    <property type="molecule type" value="Genomic_DNA"/>
</dbReference>
<dbReference type="SUPFAM" id="SSF48029">
    <property type="entry name" value="FliG"/>
    <property type="match status" value="1"/>
</dbReference>
<evidence type="ECO:0000313" key="3">
    <source>
        <dbReference type="Proteomes" id="UP000051861"/>
    </source>
</evidence>